<name>A0A2T1C3T8_9CYAN</name>
<evidence type="ECO:0000313" key="1">
    <source>
        <dbReference type="EMBL" id="PSB02783.1"/>
    </source>
</evidence>
<sequence>MAILWLFLPIMAAKVELNAVRQKPSLDSLERGITRAIALTRFEPAAVDRLERFRELIKNGIPQEIAA</sequence>
<gene>
    <name evidence="1" type="ORF">C7B64_11565</name>
</gene>
<organism evidence="1 2">
    <name type="scientific">Merismopedia glauca CCAP 1448/3</name>
    <dbReference type="NCBI Taxonomy" id="1296344"/>
    <lineage>
        <taxon>Bacteria</taxon>
        <taxon>Bacillati</taxon>
        <taxon>Cyanobacteriota</taxon>
        <taxon>Cyanophyceae</taxon>
        <taxon>Synechococcales</taxon>
        <taxon>Merismopediaceae</taxon>
        <taxon>Merismopedia</taxon>
    </lineage>
</organism>
<proteinExistence type="predicted"/>
<dbReference type="Proteomes" id="UP000238762">
    <property type="component" value="Unassembled WGS sequence"/>
</dbReference>
<reference evidence="1 2" key="1">
    <citation type="submission" date="2018-02" db="EMBL/GenBank/DDBJ databases">
        <authorList>
            <person name="Cohen D.B."/>
            <person name="Kent A.D."/>
        </authorList>
    </citation>
    <scope>NUCLEOTIDE SEQUENCE [LARGE SCALE GENOMIC DNA]</scope>
    <source>
        <strain evidence="1 2">CCAP 1448/3</strain>
    </source>
</reference>
<accession>A0A2T1C3T8</accession>
<dbReference type="EMBL" id="PVWJ01000049">
    <property type="protein sequence ID" value="PSB02783.1"/>
    <property type="molecule type" value="Genomic_DNA"/>
</dbReference>
<reference evidence="1 2" key="2">
    <citation type="submission" date="2018-03" db="EMBL/GenBank/DDBJ databases">
        <title>The ancient ancestry and fast evolution of plastids.</title>
        <authorList>
            <person name="Moore K.R."/>
            <person name="Magnabosco C."/>
            <person name="Momper L."/>
            <person name="Gold D.A."/>
            <person name="Bosak T."/>
            <person name="Fournier G.P."/>
        </authorList>
    </citation>
    <scope>NUCLEOTIDE SEQUENCE [LARGE SCALE GENOMIC DNA]</scope>
    <source>
        <strain evidence="1 2">CCAP 1448/3</strain>
    </source>
</reference>
<comment type="caution">
    <text evidence="1">The sequence shown here is derived from an EMBL/GenBank/DDBJ whole genome shotgun (WGS) entry which is preliminary data.</text>
</comment>
<protein>
    <submittedName>
        <fullName evidence="1">Uncharacterized protein</fullName>
    </submittedName>
</protein>
<dbReference type="RefSeq" id="WP_106288809.1">
    <property type="nucleotide sequence ID" value="NZ_PVWJ01000049.1"/>
</dbReference>
<dbReference type="AlphaFoldDB" id="A0A2T1C3T8"/>
<evidence type="ECO:0000313" key="2">
    <source>
        <dbReference type="Proteomes" id="UP000238762"/>
    </source>
</evidence>
<keyword evidence="2" id="KW-1185">Reference proteome</keyword>